<dbReference type="InterPro" id="IPR036390">
    <property type="entry name" value="WH_DNA-bd_sf"/>
</dbReference>
<evidence type="ECO:0000256" key="3">
    <source>
        <dbReference type="ARBA" id="ARBA00023163"/>
    </source>
</evidence>
<sequence length="158" mass="18198">MMDISIAQKLFEAMKRFNKAEFNHRSIKGVRHSEMMLMFYVKKRTEANTAGLKVSEISEMLGVTSPTVTQLLNSLEVKDWIERTVDQKDRRAVRVKLSIEGERVIQQAIAVTEASFNELIQYLGEEESNHLADLLTKAYQYFEQKEMDLTQSGDESLC</sequence>
<evidence type="ECO:0000313" key="6">
    <source>
        <dbReference type="Proteomes" id="UP000077134"/>
    </source>
</evidence>
<dbReference type="Gene3D" id="1.10.10.10">
    <property type="entry name" value="Winged helix-like DNA-binding domain superfamily/Winged helix DNA-binding domain"/>
    <property type="match status" value="1"/>
</dbReference>
<dbReference type="PRINTS" id="PR00598">
    <property type="entry name" value="HTHMARR"/>
</dbReference>
<comment type="caution">
    <text evidence="5">The sequence shown here is derived from an EMBL/GenBank/DDBJ whole genome shotgun (WGS) entry which is preliminary data.</text>
</comment>
<dbReference type="Pfam" id="PF12802">
    <property type="entry name" value="MarR_2"/>
    <property type="match status" value="1"/>
</dbReference>
<dbReference type="PANTHER" id="PTHR42756">
    <property type="entry name" value="TRANSCRIPTIONAL REGULATOR, MARR"/>
    <property type="match status" value="1"/>
</dbReference>
<dbReference type="AlphaFoldDB" id="A0A167B6C2"/>
<evidence type="ECO:0000259" key="4">
    <source>
        <dbReference type="PROSITE" id="PS50995"/>
    </source>
</evidence>
<dbReference type="GO" id="GO:0003677">
    <property type="term" value="F:DNA binding"/>
    <property type="evidence" value="ECO:0007669"/>
    <property type="project" value="UniProtKB-KW"/>
</dbReference>
<evidence type="ECO:0000256" key="1">
    <source>
        <dbReference type="ARBA" id="ARBA00023015"/>
    </source>
</evidence>
<evidence type="ECO:0000313" key="5">
    <source>
        <dbReference type="EMBL" id="OAB71781.1"/>
    </source>
</evidence>
<dbReference type="PANTHER" id="PTHR42756:SF1">
    <property type="entry name" value="TRANSCRIPTIONAL REPRESSOR OF EMRAB OPERON"/>
    <property type="match status" value="1"/>
</dbReference>
<name>A0A167B6C2_9BACL</name>
<feature type="domain" description="HTH marR-type" evidence="4">
    <location>
        <begin position="7"/>
        <end position="140"/>
    </location>
</feature>
<keyword evidence="2" id="KW-0238">DNA-binding</keyword>
<dbReference type="SMART" id="SM00347">
    <property type="entry name" value="HTH_MARR"/>
    <property type="match status" value="1"/>
</dbReference>
<dbReference type="SUPFAM" id="SSF46785">
    <property type="entry name" value="Winged helix' DNA-binding domain"/>
    <property type="match status" value="1"/>
</dbReference>
<dbReference type="PROSITE" id="PS50995">
    <property type="entry name" value="HTH_MARR_2"/>
    <property type="match status" value="1"/>
</dbReference>
<dbReference type="InterPro" id="IPR000835">
    <property type="entry name" value="HTH_MarR-typ"/>
</dbReference>
<proteinExistence type="predicted"/>
<evidence type="ECO:0000256" key="2">
    <source>
        <dbReference type="ARBA" id="ARBA00023125"/>
    </source>
</evidence>
<dbReference type="OrthoDB" id="163346at2"/>
<dbReference type="InterPro" id="IPR036388">
    <property type="entry name" value="WH-like_DNA-bd_sf"/>
</dbReference>
<organism evidence="5 6">
    <name type="scientific">Paenibacillus crassostreae</name>
    <dbReference type="NCBI Taxonomy" id="1763538"/>
    <lineage>
        <taxon>Bacteria</taxon>
        <taxon>Bacillati</taxon>
        <taxon>Bacillota</taxon>
        <taxon>Bacilli</taxon>
        <taxon>Bacillales</taxon>
        <taxon>Paenibacillaceae</taxon>
        <taxon>Paenibacillus</taxon>
    </lineage>
</organism>
<keyword evidence="3" id="KW-0804">Transcription</keyword>
<reference evidence="5 6" key="1">
    <citation type="submission" date="2016-02" db="EMBL/GenBank/DDBJ databases">
        <title>Paenibacillus sp. LPB0068, isolated from Crassostrea gigas.</title>
        <authorList>
            <person name="Shin S.-K."/>
            <person name="Yi H."/>
        </authorList>
    </citation>
    <scope>NUCLEOTIDE SEQUENCE [LARGE SCALE GENOMIC DNA]</scope>
    <source>
        <strain evidence="5 6">LPB0068</strain>
    </source>
</reference>
<dbReference type="Proteomes" id="UP000077134">
    <property type="component" value="Unassembled WGS sequence"/>
</dbReference>
<dbReference type="GO" id="GO:0003700">
    <property type="term" value="F:DNA-binding transcription factor activity"/>
    <property type="evidence" value="ECO:0007669"/>
    <property type="project" value="InterPro"/>
</dbReference>
<keyword evidence="1" id="KW-0805">Transcription regulation</keyword>
<gene>
    <name evidence="5" type="ORF">PNBC_17360</name>
</gene>
<accession>A0A167B6C2</accession>
<protein>
    <recommendedName>
        <fullName evidence="4">HTH marR-type domain-containing protein</fullName>
    </recommendedName>
</protein>
<keyword evidence="6" id="KW-1185">Reference proteome</keyword>
<dbReference type="STRING" id="1763538.LPB68_13530"/>
<dbReference type="EMBL" id="LSFN01000036">
    <property type="protein sequence ID" value="OAB71781.1"/>
    <property type="molecule type" value="Genomic_DNA"/>
</dbReference>